<feature type="compositionally biased region" description="Polar residues" evidence="1">
    <location>
        <begin position="144"/>
        <end position="174"/>
    </location>
</feature>
<feature type="compositionally biased region" description="Basic and acidic residues" evidence="1">
    <location>
        <begin position="658"/>
        <end position="675"/>
    </location>
</feature>
<feature type="compositionally biased region" description="Basic and acidic residues" evidence="1">
    <location>
        <begin position="489"/>
        <end position="505"/>
    </location>
</feature>
<reference evidence="2 3" key="1">
    <citation type="journal article" date="2018" name="PLoS ONE">
        <title>The draft genome of Kipferlia bialata reveals reductive genome evolution in fornicate parasites.</title>
        <authorList>
            <person name="Tanifuji G."/>
            <person name="Takabayashi S."/>
            <person name="Kume K."/>
            <person name="Takagi M."/>
            <person name="Nakayama T."/>
            <person name="Kamikawa R."/>
            <person name="Inagaki Y."/>
            <person name="Hashimoto T."/>
        </authorList>
    </citation>
    <scope>NUCLEOTIDE SEQUENCE [LARGE SCALE GENOMIC DNA]</scope>
    <source>
        <strain evidence="2">NY0173</strain>
    </source>
</reference>
<feature type="region of interest" description="Disordered" evidence="1">
    <location>
        <begin position="1"/>
        <end position="62"/>
    </location>
</feature>
<feature type="compositionally biased region" description="Basic and acidic residues" evidence="1">
    <location>
        <begin position="338"/>
        <end position="348"/>
    </location>
</feature>
<feature type="region of interest" description="Disordered" evidence="1">
    <location>
        <begin position="141"/>
        <end position="270"/>
    </location>
</feature>
<evidence type="ECO:0000313" key="2">
    <source>
        <dbReference type="EMBL" id="GIQ80921.1"/>
    </source>
</evidence>
<sequence>MDFSQPVALSTAKGGSKSLQRTQRLPVGAGKHVSDSHHVSSSQSRTYGSLTRSGYYNTTPSVVTSGPVSLTASSLNAGSAKASYIVNKAHFAHAAAGFSPTQPVTSAGGPSGSVAPVERVQKTAAVPQMGPAARAPAITARVTAPSQDSGRLSVTSLSRTAPVTIHSPYSNQGREVSRANGPGAASRERSRQMSQTQRIARKSESMSRQQGERLVATQNTEKVSFDSSSHGSTTIRGPGRQRERVERVSNAAPSETSKARVSVERERQGEDMYLSRAPPAIHRVAGTKAYSGISEALQSARRAQRAATELATRAHLGETDDRSRRRYVHSPSVVPPKEAARDKRESTVERGGSVDQYAQYPHERSRVRASSHREPVAVDTTPVPSPDQGRERERDSMQGDRYYSQGGMSREVSVSAGDGGVFTLSVAEPVHKERGSVSGPLPAAPLVAPGGGTSPRRERERERERDSAVPAVETVEREESVQKECASPPRDEGEGEGEKGMHREPSVPTVLPPPSPAMLQMSIDRATRISESAYKVVPSTVQRIRSPEPVRKTDRPSRHARPSRTVSIGEAMEMAASRTPSIRAPKTEGRGSRGSRVSGDADMAAVTLLQERERAEEERRQRESAPTVVVDTSVSVRDREREEREREEVLNRSPSRTNPEHAGKGHSSAERERRGTPPVKVLDVTVREMSRQGSEVGMAVTESLDGVEGASLSVRDPASVGFRCTVAKPTSALLQWRGQLSREGEWEVSRDSGDGFEPVYASSTPMFLDLGLEPERLYRYVLKEVDISTNEECLVAQVSVITEADPSRTGQ</sequence>
<organism evidence="2 3">
    <name type="scientific">Kipferlia bialata</name>
    <dbReference type="NCBI Taxonomy" id="797122"/>
    <lineage>
        <taxon>Eukaryota</taxon>
        <taxon>Metamonada</taxon>
        <taxon>Carpediemonas-like organisms</taxon>
        <taxon>Kipferlia</taxon>
    </lineage>
</organism>
<feature type="compositionally biased region" description="Basic and acidic residues" evidence="1">
    <location>
        <begin position="610"/>
        <end position="623"/>
    </location>
</feature>
<evidence type="ECO:0000313" key="3">
    <source>
        <dbReference type="Proteomes" id="UP000265618"/>
    </source>
</evidence>
<feature type="compositionally biased region" description="Basic and acidic residues" evidence="1">
    <location>
        <begin position="257"/>
        <end position="270"/>
    </location>
</feature>
<feature type="compositionally biased region" description="Polar residues" evidence="1">
    <location>
        <begin position="45"/>
        <end position="62"/>
    </location>
</feature>
<dbReference type="Proteomes" id="UP000265618">
    <property type="component" value="Unassembled WGS sequence"/>
</dbReference>
<feature type="compositionally biased region" description="Basic and acidic residues" evidence="1">
    <location>
        <begin position="636"/>
        <end position="650"/>
    </location>
</feature>
<comment type="caution">
    <text evidence="2">The sequence shown here is derived from an EMBL/GenBank/DDBJ whole genome shotgun (WGS) entry which is preliminary data.</text>
</comment>
<proteinExistence type="predicted"/>
<feature type="compositionally biased region" description="Polar residues" evidence="1">
    <location>
        <begin position="216"/>
        <end position="235"/>
    </location>
</feature>
<keyword evidence="3" id="KW-1185">Reference proteome</keyword>
<feature type="compositionally biased region" description="Basic and acidic residues" evidence="1">
    <location>
        <begin position="455"/>
        <end position="467"/>
    </location>
</feature>
<dbReference type="AlphaFoldDB" id="A0A9K3GG73"/>
<feature type="compositionally biased region" description="Low complexity" evidence="1">
    <location>
        <begin position="439"/>
        <end position="448"/>
    </location>
</feature>
<feature type="region of interest" description="Disordered" evidence="1">
    <location>
        <begin position="539"/>
        <end position="680"/>
    </location>
</feature>
<accession>A0A9K3GG73</accession>
<feature type="region of interest" description="Disordered" evidence="1">
    <location>
        <begin position="304"/>
        <end position="414"/>
    </location>
</feature>
<name>A0A9K3GG73_9EUKA</name>
<evidence type="ECO:0000256" key="1">
    <source>
        <dbReference type="SAM" id="MobiDB-lite"/>
    </source>
</evidence>
<feature type="compositionally biased region" description="Basic and acidic residues" evidence="1">
    <location>
        <begin position="545"/>
        <end position="557"/>
    </location>
</feature>
<feature type="compositionally biased region" description="Basic and acidic residues" evidence="1">
    <location>
        <begin position="361"/>
        <end position="376"/>
    </location>
</feature>
<gene>
    <name evidence="2" type="ORF">KIPB_001801</name>
</gene>
<dbReference type="EMBL" id="BDIP01000269">
    <property type="protein sequence ID" value="GIQ80921.1"/>
    <property type="molecule type" value="Genomic_DNA"/>
</dbReference>
<protein>
    <submittedName>
        <fullName evidence="2">Uncharacterized protein</fullName>
    </submittedName>
</protein>
<feature type="region of interest" description="Disordered" evidence="1">
    <location>
        <begin position="432"/>
        <end position="518"/>
    </location>
</feature>
<feature type="compositionally biased region" description="Basic and acidic residues" evidence="1">
    <location>
        <begin position="388"/>
        <end position="398"/>
    </location>
</feature>